<name>A0A399RV06_9BACT</name>
<protein>
    <submittedName>
        <fullName evidence="1">DUF4249 domain-containing protein</fullName>
    </submittedName>
</protein>
<accession>A0A399RV06</accession>
<comment type="caution">
    <text evidence="1">The sequence shown here is derived from an EMBL/GenBank/DDBJ whole genome shotgun (WGS) entry which is preliminary data.</text>
</comment>
<dbReference type="Proteomes" id="UP000266005">
    <property type="component" value="Unassembled WGS sequence"/>
</dbReference>
<evidence type="ECO:0000313" key="2">
    <source>
        <dbReference type="Proteomes" id="UP000266005"/>
    </source>
</evidence>
<proteinExistence type="predicted"/>
<gene>
    <name evidence="1" type="ORF">D1627_17370</name>
</gene>
<dbReference type="AlphaFoldDB" id="A0A399RV06"/>
<dbReference type="Pfam" id="PF14054">
    <property type="entry name" value="DUF4249"/>
    <property type="match status" value="1"/>
</dbReference>
<keyword evidence="2" id="KW-1185">Reference proteome</keyword>
<evidence type="ECO:0000313" key="1">
    <source>
        <dbReference type="EMBL" id="RIJ34124.1"/>
    </source>
</evidence>
<organism evidence="1 2">
    <name type="scientific">Pontibacter oryzae</name>
    <dbReference type="NCBI Taxonomy" id="2304593"/>
    <lineage>
        <taxon>Bacteria</taxon>
        <taxon>Pseudomonadati</taxon>
        <taxon>Bacteroidota</taxon>
        <taxon>Cytophagia</taxon>
        <taxon>Cytophagales</taxon>
        <taxon>Hymenobacteraceae</taxon>
        <taxon>Pontibacter</taxon>
    </lineage>
</organism>
<sequence length="407" mass="46313">MVIYEGIKCRFLDSPYLLLPITSSFKIMKFWNRTLGFLLLVLTVGCIEPYAPEVLEAPNSYLVVNGFINANGPTTIQLLRTQNLMAEIPSPVETGATVLIEAESGEKFKLTEGQEGKYTNTSLNLATAGKYRLYIKTTNGNEYISDYVAVKISPAIDKVSWKPTEDNVEIYVNTHDPDNNTKYYRWEYISTWHYRSAFFTDLKYESGEVLFRDNNDENIYDCWRSENSTSIEIGNSLKLSQDVISNHKLLAIPYNSEKLGVKYSILVKQYALTAESYKYWETLKKNTEGIGTLFDPLPSQLAGNIRCITNPQELVIGYMTATSMQEKRLFIDSNELPKEWKTFFPTCYSDTLLLADESVDIFEGGYIMPVNGIYTDSSPDPIGYLYASESCVDCRVRGTNVKPDFWE</sequence>
<dbReference type="EMBL" id="QWGE01000006">
    <property type="protein sequence ID" value="RIJ34124.1"/>
    <property type="molecule type" value="Genomic_DNA"/>
</dbReference>
<reference evidence="2" key="1">
    <citation type="submission" date="2018-08" db="EMBL/GenBank/DDBJ databases">
        <title>Mucilaginibacter sp. MYSH2.</title>
        <authorList>
            <person name="Seo T."/>
        </authorList>
    </citation>
    <scope>NUCLEOTIDE SEQUENCE [LARGE SCALE GENOMIC DNA]</scope>
    <source>
        <strain evidence="2">KIRAN</strain>
    </source>
</reference>
<dbReference type="InterPro" id="IPR025345">
    <property type="entry name" value="DUF4249"/>
</dbReference>